<feature type="domain" description="DUF4232" evidence="3">
    <location>
        <begin position="70"/>
        <end position="194"/>
    </location>
</feature>
<evidence type="ECO:0000313" key="4">
    <source>
        <dbReference type="EMBL" id="MBU2668373.1"/>
    </source>
</evidence>
<name>A0ABS5Z068_9ACTN</name>
<feature type="compositionally biased region" description="Low complexity" evidence="1">
    <location>
        <begin position="34"/>
        <end position="51"/>
    </location>
</feature>
<feature type="chain" id="PRO_5046268134" evidence="2">
    <location>
        <begin position="27"/>
        <end position="195"/>
    </location>
</feature>
<keyword evidence="2" id="KW-0732">Signal</keyword>
<dbReference type="Proteomes" id="UP001519654">
    <property type="component" value="Unassembled WGS sequence"/>
</dbReference>
<sequence>MPGLRRIVLLLLIVPLVASCTDTWQADQGLMPTAGPGVEPSSAAPSAPGADAARNAVEPVSACGLIGALITAERGESAAGYREMALTVRNCGTSPYELDGRPQITVLDEDGAPMKIAVVASRHYTVAPKRLVLKPGTAATAVLSWRNTVTNTSGWSETGASLTVATSPDGTPQLVTLPSKLDLGNTGRLEASAWF</sequence>
<dbReference type="RefSeq" id="WP_215792634.1">
    <property type="nucleotide sequence ID" value="NZ_JAHKKG010000011.1"/>
</dbReference>
<reference evidence="4 5" key="1">
    <citation type="submission" date="2021-06" db="EMBL/GenBank/DDBJ databases">
        <title>Actinoplanes lichenicola sp. nov., and Actinoplanes ovalisporus sp. nov., isolated from lichen in Thailand.</title>
        <authorList>
            <person name="Saeng-In P."/>
            <person name="Kanchanasin P."/>
            <person name="Yuki M."/>
            <person name="Kudo T."/>
            <person name="Ohkuma M."/>
            <person name="Phongsopitanun W."/>
            <person name="Tanasupawat S."/>
        </authorList>
    </citation>
    <scope>NUCLEOTIDE SEQUENCE [LARGE SCALE GENOMIC DNA]</scope>
    <source>
        <strain evidence="4 5">NBRC 110975</strain>
    </source>
</reference>
<gene>
    <name evidence="4" type="ORF">KOI35_33155</name>
</gene>
<evidence type="ECO:0000259" key="3">
    <source>
        <dbReference type="Pfam" id="PF14016"/>
    </source>
</evidence>
<dbReference type="PROSITE" id="PS51257">
    <property type="entry name" value="PROKAR_LIPOPROTEIN"/>
    <property type="match status" value="1"/>
</dbReference>
<evidence type="ECO:0000256" key="1">
    <source>
        <dbReference type="SAM" id="MobiDB-lite"/>
    </source>
</evidence>
<feature type="region of interest" description="Disordered" evidence="1">
    <location>
        <begin position="31"/>
        <end position="51"/>
    </location>
</feature>
<dbReference type="InterPro" id="IPR025326">
    <property type="entry name" value="DUF4232"/>
</dbReference>
<evidence type="ECO:0000256" key="2">
    <source>
        <dbReference type="SAM" id="SignalP"/>
    </source>
</evidence>
<dbReference type="EMBL" id="JAHKKG010000011">
    <property type="protein sequence ID" value="MBU2668373.1"/>
    <property type="molecule type" value="Genomic_DNA"/>
</dbReference>
<dbReference type="Pfam" id="PF14016">
    <property type="entry name" value="DUF4232"/>
    <property type="match status" value="1"/>
</dbReference>
<comment type="caution">
    <text evidence="4">The sequence shown here is derived from an EMBL/GenBank/DDBJ whole genome shotgun (WGS) entry which is preliminary data.</text>
</comment>
<protein>
    <submittedName>
        <fullName evidence="4">DUF4232 domain-containing protein</fullName>
    </submittedName>
</protein>
<organism evidence="4 5">
    <name type="scientific">Paractinoplanes bogorensis</name>
    <dbReference type="NCBI Taxonomy" id="1610840"/>
    <lineage>
        <taxon>Bacteria</taxon>
        <taxon>Bacillati</taxon>
        <taxon>Actinomycetota</taxon>
        <taxon>Actinomycetes</taxon>
        <taxon>Micromonosporales</taxon>
        <taxon>Micromonosporaceae</taxon>
        <taxon>Paractinoplanes</taxon>
    </lineage>
</organism>
<evidence type="ECO:0000313" key="5">
    <source>
        <dbReference type="Proteomes" id="UP001519654"/>
    </source>
</evidence>
<feature type="signal peptide" evidence="2">
    <location>
        <begin position="1"/>
        <end position="26"/>
    </location>
</feature>
<accession>A0ABS5Z068</accession>
<proteinExistence type="predicted"/>
<keyword evidence="5" id="KW-1185">Reference proteome</keyword>